<proteinExistence type="predicted"/>
<keyword evidence="2" id="KW-1185">Reference proteome</keyword>
<comment type="caution">
    <text evidence="1">The sequence shown here is derived from an EMBL/GenBank/DDBJ whole genome shotgun (WGS) entry which is preliminary data.</text>
</comment>
<accession>A0A5C5RFU0</accession>
<reference evidence="1 2" key="2">
    <citation type="submission" date="2019-08" db="EMBL/GenBank/DDBJ databases">
        <title>Tsukamurella conjunctivitidis sp. nov., Tsukamurella assacharolytica sp. nov. and Tsukamurella sputae sp. nov. isolated from patients with conjunctivitis, bacteraemia (lymphoma) and respiratory infection (sputum) in Hong Kong.</title>
        <authorList>
            <person name="Fok K.M.N."/>
            <person name="Fong J.Y.H."/>
        </authorList>
    </citation>
    <scope>NUCLEOTIDE SEQUENCE [LARGE SCALE GENOMIC DNA]</scope>
    <source>
        <strain evidence="1 2">HKU70</strain>
    </source>
</reference>
<sequence>MNDPWVLLGGYVAMQDDVVLTSGTPGDTILPGAVPIQLYGDHEYRTDRYTITGMIAPERLQAVLMSRFAVPVLPGITGCPRVLGILPNSVPQLATIVDQLAAIQ</sequence>
<evidence type="ECO:0000313" key="2">
    <source>
        <dbReference type="Proteomes" id="UP000319792"/>
    </source>
</evidence>
<dbReference type="RefSeq" id="WP_146437691.1">
    <property type="nucleotide sequence ID" value="NZ_VIGV01000015.1"/>
</dbReference>
<reference evidence="1 2" key="1">
    <citation type="submission" date="2019-06" db="EMBL/GenBank/DDBJ databases">
        <authorList>
            <person name="Teng J.L.L."/>
            <person name="Lee H.H."/>
            <person name="Lau S.K.P."/>
            <person name="Woo P.C.Y."/>
        </authorList>
    </citation>
    <scope>NUCLEOTIDE SEQUENCE [LARGE SCALE GENOMIC DNA]</scope>
    <source>
        <strain evidence="1 2">HKU70</strain>
    </source>
</reference>
<name>A0A5C5RFU0_9ACTN</name>
<dbReference type="Proteomes" id="UP000319792">
    <property type="component" value="Unassembled WGS sequence"/>
</dbReference>
<protein>
    <submittedName>
        <fullName evidence="1">Uncharacterized protein</fullName>
    </submittedName>
</protein>
<dbReference type="OrthoDB" id="9844564at2"/>
<evidence type="ECO:0000313" key="1">
    <source>
        <dbReference type="EMBL" id="TWS21816.1"/>
    </source>
</evidence>
<dbReference type="EMBL" id="VIGV01000015">
    <property type="protein sequence ID" value="TWS21816.1"/>
    <property type="molecule type" value="Genomic_DNA"/>
</dbReference>
<gene>
    <name evidence="1" type="ORF">FK268_22510</name>
</gene>
<dbReference type="AlphaFoldDB" id="A0A5C5RFU0"/>
<organism evidence="1 2">
    <name type="scientific">Tsukamurella sputi</name>
    <dbReference type="NCBI Taxonomy" id="2591848"/>
    <lineage>
        <taxon>Bacteria</taxon>
        <taxon>Bacillati</taxon>
        <taxon>Actinomycetota</taxon>
        <taxon>Actinomycetes</taxon>
        <taxon>Mycobacteriales</taxon>
        <taxon>Tsukamurellaceae</taxon>
        <taxon>Tsukamurella</taxon>
    </lineage>
</organism>